<keyword evidence="2" id="KW-1185">Reference proteome</keyword>
<protein>
    <submittedName>
        <fullName evidence="1">Uncharacterized protein</fullName>
    </submittedName>
</protein>
<name>A0A482XD83_LAOST</name>
<organism evidence="1 2">
    <name type="scientific">Laodelphax striatellus</name>
    <name type="common">Small brown planthopper</name>
    <name type="synonym">Delphax striatella</name>
    <dbReference type="NCBI Taxonomy" id="195883"/>
    <lineage>
        <taxon>Eukaryota</taxon>
        <taxon>Metazoa</taxon>
        <taxon>Ecdysozoa</taxon>
        <taxon>Arthropoda</taxon>
        <taxon>Hexapoda</taxon>
        <taxon>Insecta</taxon>
        <taxon>Pterygota</taxon>
        <taxon>Neoptera</taxon>
        <taxon>Paraneoptera</taxon>
        <taxon>Hemiptera</taxon>
        <taxon>Auchenorrhyncha</taxon>
        <taxon>Fulgoroidea</taxon>
        <taxon>Delphacidae</taxon>
        <taxon>Criomorphinae</taxon>
        <taxon>Laodelphax</taxon>
    </lineage>
</organism>
<dbReference type="InParanoid" id="A0A482XD83"/>
<evidence type="ECO:0000313" key="1">
    <source>
        <dbReference type="EMBL" id="RZF43510.1"/>
    </source>
</evidence>
<comment type="caution">
    <text evidence="1">The sequence shown here is derived from an EMBL/GenBank/DDBJ whole genome shotgun (WGS) entry which is preliminary data.</text>
</comment>
<dbReference type="SMR" id="A0A482XD83"/>
<dbReference type="AlphaFoldDB" id="A0A482XD83"/>
<dbReference type="EMBL" id="QKKF02012681">
    <property type="protein sequence ID" value="RZF43510.1"/>
    <property type="molecule type" value="Genomic_DNA"/>
</dbReference>
<sequence>MKIKYHHYTPLESIVSCQQSVDHRVVTSLNCRELHAFEPLRVARSHRLVRTLTAQRIALVNEQLYSSSYGSAARNSGFQQFSMDLLE</sequence>
<proteinExistence type="predicted"/>
<reference evidence="1 2" key="1">
    <citation type="journal article" date="2017" name="Gigascience">
        <title>Genome sequence of the small brown planthopper, Laodelphax striatellus.</title>
        <authorList>
            <person name="Zhu J."/>
            <person name="Jiang F."/>
            <person name="Wang X."/>
            <person name="Yang P."/>
            <person name="Bao Y."/>
            <person name="Zhao W."/>
            <person name="Wang W."/>
            <person name="Lu H."/>
            <person name="Wang Q."/>
            <person name="Cui N."/>
            <person name="Li J."/>
            <person name="Chen X."/>
            <person name="Luo L."/>
            <person name="Yu J."/>
            <person name="Kang L."/>
            <person name="Cui F."/>
        </authorList>
    </citation>
    <scope>NUCLEOTIDE SEQUENCE [LARGE SCALE GENOMIC DNA]</scope>
    <source>
        <strain evidence="1">Lst14</strain>
    </source>
</reference>
<evidence type="ECO:0000313" key="2">
    <source>
        <dbReference type="Proteomes" id="UP000291343"/>
    </source>
</evidence>
<dbReference type="Proteomes" id="UP000291343">
    <property type="component" value="Unassembled WGS sequence"/>
</dbReference>
<gene>
    <name evidence="1" type="ORF">LSTR_LSTR014455</name>
</gene>
<accession>A0A482XD83</accession>